<name>A0A834YC15_TETSI</name>
<organism evidence="2 3">
    <name type="scientific">Tetracentron sinense</name>
    <name type="common">Spur-leaf</name>
    <dbReference type="NCBI Taxonomy" id="13715"/>
    <lineage>
        <taxon>Eukaryota</taxon>
        <taxon>Viridiplantae</taxon>
        <taxon>Streptophyta</taxon>
        <taxon>Embryophyta</taxon>
        <taxon>Tracheophyta</taxon>
        <taxon>Spermatophyta</taxon>
        <taxon>Magnoliopsida</taxon>
        <taxon>Trochodendrales</taxon>
        <taxon>Trochodendraceae</taxon>
        <taxon>Tetracentron</taxon>
    </lineage>
</organism>
<dbReference type="OrthoDB" id="755532at2759"/>
<keyword evidence="3" id="KW-1185">Reference proteome</keyword>
<feature type="region of interest" description="Disordered" evidence="1">
    <location>
        <begin position="121"/>
        <end position="145"/>
    </location>
</feature>
<dbReference type="EMBL" id="JABCRI010000023">
    <property type="protein sequence ID" value="KAF8378484.1"/>
    <property type="molecule type" value="Genomic_DNA"/>
</dbReference>
<protein>
    <submittedName>
        <fullName evidence="2">Uncharacterized protein</fullName>
    </submittedName>
</protein>
<dbReference type="AlphaFoldDB" id="A0A834YC15"/>
<feature type="compositionally biased region" description="Low complexity" evidence="1">
    <location>
        <begin position="128"/>
        <end position="139"/>
    </location>
</feature>
<dbReference type="Proteomes" id="UP000655225">
    <property type="component" value="Unassembled WGS sequence"/>
</dbReference>
<comment type="caution">
    <text evidence="2">The sequence shown here is derived from an EMBL/GenBank/DDBJ whole genome shotgun (WGS) entry which is preliminary data.</text>
</comment>
<reference evidence="2 3" key="1">
    <citation type="submission" date="2020-04" db="EMBL/GenBank/DDBJ databases">
        <title>Plant Genome Project.</title>
        <authorList>
            <person name="Zhang R.-G."/>
        </authorList>
    </citation>
    <scope>NUCLEOTIDE SEQUENCE [LARGE SCALE GENOMIC DNA]</scope>
    <source>
        <strain evidence="2">YNK0</strain>
        <tissue evidence="2">Leaf</tissue>
    </source>
</reference>
<dbReference type="PANTHER" id="PTHR33237">
    <property type="entry name" value="F2P16.13 PROTEIN-RELATED"/>
    <property type="match status" value="1"/>
</dbReference>
<accession>A0A834YC15</accession>
<evidence type="ECO:0000256" key="1">
    <source>
        <dbReference type="SAM" id="MobiDB-lite"/>
    </source>
</evidence>
<dbReference type="PANTHER" id="PTHR33237:SF46">
    <property type="entry name" value="OS01G0606100 PROTEIN"/>
    <property type="match status" value="1"/>
</dbReference>
<dbReference type="OMA" id="HYEIDEY"/>
<sequence>MVRLEPLNGFYVSASTLVALWAKQASRVSRKFGTRLSGSNIRLKSTLPSSKQLLKTISDKAILFLHKRRVAEEPEAGDRAEAEQGFGDGGLWQRNILMGEKCQPPDFQGVIYYDSHGNQISELPPRSPRNSPLPNFSFPVAKYGN</sequence>
<gene>
    <name evidence="2" type="ORF">HHK36_029826</name>
</gene>
<evidence type="ECO:0000313" key="3">
    <source>
        <dbReference type="Proteomes" id="UP000655225"/>
    </source>
</evidence>
<evidence type="ECO:0000313" key="2">
    <source>
        <dbReference type="EMBL" id="KAF8378484.1"/>
    </source>
</evidence>
<proteinExistence type="predicted"/>